<gene>
    <name evidence="2" type="ORF">N7482_003705</name>
</gene>
<dbReference type="Proteomes" id="UP001149163">
    <property type="component" value="Unassembled WGS sequence"/>
</dbReference>
<comment type="caution">
    <text evidence="2">The sequence shown here is derived from an EMBL/GenBank/DDBJ whole genome shotgun (WGS) entry which is preliminary data.</text>
</comment>
<reference evidence="2" key="1">
    <citation type="submission" date="2022-11" db="EMBL/GenBank/DDBJ databases">
        <authorList>
            <person name="Petersen C."/>
        </authorList>
    </citation>
    <scope>NUCLEOTIDE SEQUENCE</scope>
    <source>
        <strain evidence="2">IBT 26290</strain>
    </source>
</reference>
<evidence type="ECO:0000313" key="3">
    <source>
        <dbReference type="Proteomes" id="UP001149163"/>
    </source>
</evidence>
<keyword evidence="1" id="KW-0472">Membrane</keyword>
<keyword evidence="3" id="KW-1185">Reference proteome</keyword>
<name>A0A9W9I570_9EURO</name>
<proteinExistence type="predicted"/>
<protein>
    <submittedName>
        <fullName evidence="2">Uncharacterized protein</fullName>
    </submittedName>
</protein>
<keyword evidence="1" id="KW-1133">Transmembrane helix</keyword>
<dbReference type="AlphaFoldDB" id="A0A9W9I570"/>
<dbReference type="EMBL" id="JAPQKN010000002">
    <property type="protein sequence ID" value="KAJ5168111.1"/>
    <property type="molecule type" value="Genomic_DNA"/>
</dbReference>
<organism evidence="2 3">
    <name type="scientific">Penicillium canariense</name>
    <dbReference type="NCBI Taxonomy" id="189055"/>
    <lineage>
        <taxon>Eukaryota</taxon>
        <taxon>Fungi</taxon>
        <taxon>Dikarya</taxon>
        <taxon>Ascomycota</taxon>
        <taxon>Pezizomycotina</taxon>
        <taxon>Eurotiomycetes</taxon>
        <taxon>Eurotiomycetidae</taxon>
        <taxon>Eurotiales</taxon>
        <taxon>Aspergillaceae</taxon>
        <taxon>Penicillium</taxon>
    </lineage>
</organism>
<dbReference type="OrthoDB" id="4326871at2759"/>
<feature type="transmembrane region" description="Helical" evidence="1">
    <location>
        <begin position="40"/>
        <end position="64"/>
    </location>
</feature>
<dbReference type="GeneID" id="81425006"/>
<reference evidence="2" key="2">
    <citation type="journal article" date="2023" name="IMA Fungus">
        <title>Comparative genomic study of the Penicillium genus elucidates a diverse pangenome and 15 lateral gene transfer events.</title>
        <authorList>
            <person name="Petersen C."/>
            <person name="Sorensen T."/>
            <person name="Nielsen M.R."/>
            <person name="Sondergaard T.E."/>
            <person name="Sorensen J.L."/>
            <person name="Fitzpatrick D.A."/>
            <person name="Frisvad J.C."/>
            <person name="Nielsen K.L."/>
        </authorList>
    </citation>
    <scope>NUCLEOTIDE SEQUENCE</scope>
    <source>
        <strain evidence="2">IBT 26290</strain>
    </source>
</reference>
<evidence type="ECO:0000256" key="1">
    <source>
        <dbReference type="SAM" id="Phobius"/>
    </source>
</evidence>
<accession>A0A9W9I570</accession>
<keyword evidence="1" id="KW-0812">Transmembrane</keyword>
<evidence type="ECO:0000313" key="2">
    <source>
        <dbReference type="EMBL" id="KAJ5168111.1"/>
    </source>
</evidence>
<dbReference type="RefSeq" id="XP_056544572.1">
    <property type="nucleotide sequence ID" value="XM_056685830.1"/>
</dbReference>
<sequence length="293" mass="32786">MDKIQFLAVADNIFPGPALSLLQSTFEMPVLLQKHAPHSIAILPISFLTSISLVVVLFYLQLIYGISFILRPFWPCRYDFPPLRLAMERAERLAIDIITGIVPPSVYRSPMPSGLLVHEDPICHQITTALHASHVGFDSMCCAPSRAVDLANPPQCYPGSPRGRASPSLHLENRVHESRVEYARPSPMDEAYRNVSDSSYYDPVKKSITSTCRPRPALETTQHQQVFTPQLTTKHPRQEDHQIIEVVHGTSIDSIPSSPPSMSSHLRYHLTGPAGRATGYRLPRHAIRTTRRS</sequence>